<keyword evidence="12" id="KW-0003">3Fe-4S</keyword>
<dbReference type="InterPro" id="IPR027394">
    <property type="entry name" value="Cytochrome-c3_hydrogenase_C"/>
</dbReference>
<evidence type="ECO:0000313" key="16">
    <source>
        <dbReference type="Proteomes" id="UP001144352"/>
    </source>
</evidence>
<dbReference type="SUPFAM" id="SSF56770">
    <property type="entry name" value="HydA/Nqo6-like"/>
    <property type="match status" value="1"/>
</dbReference>
<proteinExistence type="inferred from homology"/>
<feature type="binding site" evidence="12">
    <location>
        <position position="48"/>
    </location>
    <ligand>
        <name>[4Fe-4S] cluster</name>
        <dbReference type="ChEBI" id="CHEBI:49883"/>
        <label>1</label>
    </ligand>
</feature>
<dbReference type="GO" id="GO:0016020">
    <property type="term" value="C:membrane"/>
    <property type="evidence" value="ECO:0007669"/>
    <property type="project" value="TreeGrafter"/>
</dbReference>
<evidence type="ECO:0000256" key="8">
    <source>
        <dbReference type="ARBA" id="ARBA00022764"/>
    </source>
</evidence>
<dbReference type="GO" id="GO:0051539">
    <property type="term" value="F:4 iron, 4 sulfur cluster binding"/>
    <property type="evidence" value="ECO:0007669"/>
    <property type="project" value="UniProtKB-KW"/>
</dbReference>
<dbReference type="PROSITE" id="PS51318">
    <property type="entry name" value="TAT"/>
    <property type="match status" value="1"/>
</dbReference>
<dbReference type="GO" id="GO:0009061">
    <property type="term" value="P:anaerobic respiration"/>
    <property type="evidence" value="ECO:0007669"/>
    <property type="project" value="TreeGrafter"/>
</dbReference>
<evidence type="ECO:0000256" key="1">
    <source>
        <dbReference type="ARBA" id="ARBA00001966"/>
    </source>
</evidence>
<evidence type="ECO:0000256" key="9">
    <source>
        <dbReference type="ARBA" id="ARBA00023002"/>
    </source>
</evidence>
<feature type="binding site" evidence="12">
    <location>
        <position position="225"/>
    </location>
    <ligand>
        <name>[4Fe-4S] cluster</name>
        <dbReference type="ChEBI" id="CHEBI:49883"/>
        <label>2</label>
    </ligand>
</feature>
<dbReference type="PANTHER" id="PTHR30013:SF5">
    <property type="entry name" value="HYDROGENASE SMALL SUBUNIT"/>
    <property type="match status" value="1"/>
</dbReference>
<comment type="subunit">
    <text evidence="4">Heterodimer of a large and a small subunit.</text>
</comment>
<dbReference type="InterPro" id="IPR019546">
    <property type="entry name" value="TAT_signal_bac_arc"/>
</dbReference>
<dbReference type="InterPro" id="IPR006311">
    <property type="entry name" value="TAT_signal"/>
</dbReference>
<dbReference type="Pfam" id="PF14720">
    <property type="entry name" value="NiFe_hyd_SSU_C"/>
    <property type="match status" value="1"/>
</dbReference>
<dbReference type="GO" id="GO:0009055">
    <property type="term" value="F:electron transfer activity"/>
    <property type="evidence" value="ECO:0007669"/>
    <property type="project" value="TreeGrafter"/>
</dbReference>
<dbReference type="InterPro" id="IPR037024">
    <property type="entry name" value="NiFe_Hase_small_N_sf"/>
</dbReference>
<reference evidence="15" key="1">
    <citation type="submission" date="2022-12" db="EMBL/GenBank/DDBJ databases">
        <title>Reference genome sequencing for broad-spectrum identification of bacterial and archaeal isolates by mass spectrometry.</title>
        <authorList>
            <person name="Sekiguchi Y."/>
            <person name="Tourlousse D.M."/>
        </authorList>
    </citation>
    <scope>NUCLEOTIDE SEQUENCE</scope>
    <source>
        <strain evidence="15">H2</strain>
    </source>
</reference>
<dbReference type="GO" id="GO:0008901">
    <property type="term" value="F:ferredoxin hydrogenase activity"/>
    <property type="evidence" value="ECO:0007669"/>
    <property type="project" value="InterPro"/>
</dbReference>
<dbReference type="GO" id="GO:0046872">
    <property type="term" value="F:metal ion binding"/>
    <property type="evidence" value="ECO:0007669"/>
    <property type="project" value="UniProtKB-KW"/>
</dbReference>
<evidence type="ECO:0000256" key="5">
    <source>
        <dbReference type="ARBA" id="ARBA00022485"/>
    </source>
</evidence>
<dbReference type="PRINTS" id="PR00614">
    <property type="entry name" value="NIHGNASESMLL"/>
</dbReference>
<gene>
    <name evidence="15" type="primary">hysB</name>
    <name evidence="15" type="ORF">GHYDROH2_05360</name>
</gene>
<dbReference type="PIRSF" id="PIRSF000310">
    <property type="entry name" value="NiFe_hyd_ssu"/>
    <property type="match status" value="1"/>
</dbReference>
<evidence type="ECO:0000259" key="13">
    <source>
        <dbReference type="Pfam" id="PF01058"/>
    </source>
</evidence>
<evidence type="ECO:0000259" key="14">
    <source>
        <dbReference type="Pfam" id="PF14720"/>
    </source>
</evidence>
<comment type="subcellular location">
    <subcellularLocation>
        <location evidence="2">Periplasm</location>
    </subcellularLocation>
</comment>
<dbReference type="AlphaFoldDB" id="A0A9W6LBK6"/>
<keyword evidence="10 12" id="KW-0408">Iron</keyword>
<dbReference type="GO" id="GO:0009375">
    <property type="term" value="C:ferredoxin hydrogenase complex"/>
    <property type="evidence" value="ECO:0007669"/>
    <property type="project" value="InterPro"/>
</dbReference>
<comment type="similarity">
    <text evidence="3">Belongs to the [NiFe]/[NiFeSe] hydrogenase small subunit family.</text>
</comment>
<evidence type="ECO:0000256" key="7">
    <source>
        <dbReference type="ARBA" id="ARBA00022729"/>
    </source>
</evidence>
<feature type="binding site" evidence="12">
    <location>
        <position position="152"/>
    </location>
    <ligand>
        <name>[4Fe-4S] cluster</name>
        <dbReference type="ChEBI" id="CHEBI:49883"/>
        <label>1</label>
    </ligand>
</feature>
<feature type="binding site" evidence="12">
    <location>
        <position position="51"/>
    </location>
    <ligand>
        <name>[4Fe-4S] cluster</name>
        <dbReference type="ChEBI" id="CHEBI:49883"/>
        <label>1</label>
    </ligand>
</feature>
<evidence type="ECO:0000256" key="11">
    <source>
        <dbReference type="ARBA" id="ARBA00023014"/>
    </source>
</evidence>
<dbReference type="InterPro" id="IPR006137">
    <property type="entry name" value="NADH_UbQ_OxRdtase-like_20kDa"/>
</dbReference>
<dbReference type="Gene3D" id="3.40.50.700">
    <property type="entry name" value="NADH:ubiquinone oxidoreductase-like, 20kDa subunit"/>
    <property type="match status" value="1"/>
</dbReference>
<dbReference type="InterPro" id="IPR001821">
    <property type="entry name" value="NiFe_hydrogenase_ssu"/>
</dbReference>
<keyword evidence="11 12" id="KW-0411">Iron-sulfur</keyword>
<keyword evidence="9" id="KW-0560">Oxidoreductase</keyword>
<dbReference type="PANTHER" id="PTHR30013">
    <property type="entry name" value="NIFE / NIFESE HYDROGENASE SMALL SUBUNIT FAMILY MEMBER"/>
    <property type="match status" value="1"/>
</dbReference>
<keyword evidence="7" id="KW-0732">Signal</keyword>
<feature type="domain" description="NADH:ubiquinone oxidoreductase-like 20kDa subunit" evidence="13">
    <location>
        <begin position="48"/>
        <end position="199"/>
    </location>
</feature>
<sequence length="329" mass="33856">MKVTRREFMKYCTASAAALGLTSALGPLSKALASTSGPPIIWLKGASCTGCTVSLANLVSSSGPVDVADLLINTIDLAFHPTLMGAAGDQAVQTLRNAAAGTFILAVEGGIPTLYNGRTCTLWTENGTDVTALAAVKELAPKAAKVLSIGTCASFNGICGANPNPTGIKSVSAATGVSTINIPGCPTHPDWIVWTIAQLLAGTVPTLDSLGRPTALFGKTVHSQCSRRSKDWATSLSDTGLCMNNLGCKGQQTYADCPTRKWNNGTNWCVGTVTANGNGADSLCLGCTQSGFPDKFAPLFSTMGATQKGHKTIATNTTCTACHTDGKPH</sequence>
<evidence type="ECO:0000256" key="12">
    <source>
        <dbReference type="PIRSR" id="PIRSR000310-1"/>
    </source>
</evidence>
<evidence type="ECO:0000313" key="15">
    <source>
        <dbReference type="EMBL" id="GLI37035.1"/>
    </source>
</evidence>
<comment type="cofactor">
    <cofactor evidence="1">
        <name>[4Fe-4S] cluster</name>
        <dbReference type="ChEBI" id="CHEBI:49883"/>
    </cofactor>
</comment>
<dbReference type="EMBL" id="BSDS01000001">
    <property type="protein sequence ID" value="GLI37035.1"/>
    <property type="molecule type" value="Genomic_DNA"/>
</dbReference>
<keyword evidence="8" id="KW-0574">Periplasm</keyword>
<dbReference type="NCBIfam" id="TIGR01409">
    <property type="entry name" value="TAT_signal_seq"/>
    <property type="match status" value="1"/>
</dbReference>
<evidence type="ECO:0000256" key="4">
    <source>
        <dbReference type="ARBA" id="ARBA00011771"/>
    </source>
</evidence>
<evidence type="ECO:0000256" key="3">
    <source>
        <dbReference type="ARBA" id="ARBA00006605"/>
    </source>
</evidence>
<dbReference type="InterPro" id="IPR037148">
    <property type="entry name" value="NiFe-Hase_small_C_sf"/>
</dbReference>
<evidence type="ECO:0000256" key="10">
    <source>
        <dbReference type="ARBA" id="ARBA00023004"/>
    </source>
</evidence>
<protein>
    <submittedName>
        <fullName evidence="15">Iron hydrogenase</fullName>
    </submittedName>
</protein>
<dbReference type="GO" id="GO:0042597">
    <property type="term" value="C:periplasmic space"/>
    <property type="evidence" value="ECO:0007669"/>
    <property type="project" value="UniProtKB-SubCell"/>
</dbReference>
<feature type="domain" description="Cytochrome-c3 hydrogenase C-terminal" evidence="14">
    <location>
        <begin position="217"/>
        <end position="299"/>
    </location>
</feature>
<keyword evidence="5 12" id="KW-0004">4Fe-4S</keyword>
<name>A0A9W6LBK6_9BACT</name>
<accession>A0A9W6LBK6</accession>
<dbReference type="Pfam" id="PF01058">
    <property type="entry name" value="Oxidored_q6"/>
    <property type="match status" value="1"/>
</dbReference>
<dbReference type="Proteomes" id="UP001144352">
    <property type="component" value="Unassembled WGS sequence"/>
</dbReference>
<comment type="caution">
    <text evidence="15">The sequence shown here is derived from an EMBL/GenBank/DDBJ whole genome shotgun (WGS) entry which is preliminary data.</text>
</comment>
<feature type="binding site" evidence="12">
    <location>
        <position position="284"/>
    </location>
    <ligand>
        <name>[3Fe-4S] cluster</name>
        <dbReference type="ChEBI" id="CHEBI:21137"/>
    </ligand>
</feature>
<feature type="binding site" evidence="12">
    <location>
        <position position="257"/>
    </location>
    <ligand>
        <name>[3Fe-4S] cluster</name>
        <dbReference type="ChEBI" id="CHEBI:21137"/>
    </ligand>
</feature>
<feature type="binding site" evidence="12">
    <location>
        <position position="185"/>
    </location>
    <ligand>
        <name>[4Fe-4S] cluster</name>
        <dbReference type="ChEBI" id="CHEBI:49883"/>
        <label>1</label>
    </ligand>
</feature>
<feature type="binding site" evidence="12">
    <location>
        <position position="242"/>
    </location>
    <ligand>
        <name>[4Fe-4S] cluster</name>
        <dbReference type="ChEBI" id="CHEBI:49883"/>
        <label>2</label>
    </ligand>
</feature>
<dbReference type="RefSeq" id="WP_214187162.1">
    <property type="nucleotide sequence ID" value="NZ_BSDS01000001.1"/>
</dbReference>
<feature type="binding site" evidence="12">
    <location>
        <position position="248"/>
    </location>
    <ligand>
        <name>[4Fe-4S] cluster</name>
        <dbReference type="ChEBI" id="CHEBI:49883"/>
        <label>2</label>
    </ligand>
</feature>
<keyword evidence="6 12" id="KW-0479">Metal-binding</keyword>
<evidence type="ECO:0000256" key="6">
    <source>
        <dbReference type="ARBA" id="ARBA00022723"/>
    </source>
</evidence>
<dbReference type="GO" id="GO:0044569">
    <property type="term" value="C:[Ni-Fe] hydrogenase complex"/>
    <property type="evidence" value="ECO:0007669"/>
    <property type="project" value="TreeGrafter"/>
</dbReference>
<keyword evidence="16" id="KW-1185">Reference proteome</keyword>
<feature type="binding site" evidence="12">
    <location>
        <position position="287"/>
    </location>
    <ligand>
        <name>[3Fe-4S] cluster</name>
        <dbReference type="ChEBI" id="CHEBI:21137"/>
    </ligand>
</feature>
<dbReference type="NCBIfam" id="TIGR00391">
    <property type="entry name" value="hydA"/>
    <property type="match status" value="1"/>
</dbReference>
<feature type="binding site" evidence="12">
    <location>
        <position position="222"/>
    </location>
    <ligand>
        <name>[4Fe-4S] cluster</name>
        <dbReference type="ChEBI" id="CHEBI:49883"/>
        <label>2</label>
    </ligand>
</feature>
<dbReference type="GO" id="GO:0051538">
    <property type="term" value="F:3 iron, 4 sulfur cluster binding"/>
    <property type="evidence" value="ECO:0007669"/>
    <property type="project" value="UniProtKB-KW"/>
</dbReference>
<organism evidence="15 16">
    <name type="scientific">Geobacter hydrogenophilus</name>
    <dbReference type="NCBI Taxonomy" id="40983"/>
    <lineage>
        <taxon>Bacteria</taxon>
        <taxon>Pseudomonadati</taxon>
        <taxon>Thermodesulfobacteriota</taxon>
        <taxon>Desulfuromonadia</taxon>
        <taxon>Geobacterales</taxon>
        <taxon>Geobacteraceae</taxon>
        <taxon>Geobacter</taxon>
    </lineage>
</organism>
<dbReference type="Gene3D" id="4.10.480.10">
    <property type="entry name" value="Cytochrome-c3 hydrogenase, C-terminal domain"/>
    <property type="match status" value="1"/>
</dbReference>
<evidence type="ECO:0000256" key="2">
    <source>
        <dbReference type="ARBA" id="ARBA00004418"/>
    </source>
</evidence>